<gene>
    <name evidence="1" type="ORF">CLSA_c17060</name>
</gene>
<evidence type="ECO:0000313" key="2">
    <source>
        <dbReference type="Proteomes" id="UP000017118"/>
    </source>
</evidence>
<proteinExistence type="predicted"/>
<dbReference type="KEGG" id="csb:CLSA_c17060"/>
<name>U5MSQ8_CLOSA</name>
<sequence>MNMLVKIMALYKYKIKLVYTNLGVFNLFDCALDVEKNK</sequence>
<dbReference type="AlphaFoldDB" id="U5MSQ8"/>
<keyword evidence="2" id="KW-1185">Reference proteome</keyword>
<accession>U5MSQ8</accession>
<protein>
    <submittedName>
        <fullName evidence="1">Uncharacterized protein</fullName>
    </submittedName>
</protein>
<organism evidence="1 2">
    <name type="scientific">Clostridium saccharobutylicum DSM 13864</name>
    <dbReference type="NCBI Taxonomy" id="1345695"/>
    <lineage>
        <taxon>Bacteria</taxon>
        <taxon>Bacillati</taxon>
        <taxon>Bacillota</taxon>
        <taxon>Clostridia</taxon>
        <taxon>Eubacteriales</taxon>
        <taxon>Clostridiaceae</taxon>
        <taxon>Clostridium</taxon>
    </lineage>
</organism>
<reference evidence="1 2" key="1">
    <citation type="journal article" date="2013" name="Genome Announc.">
        <title>Complete Genome Sequence of the Solvent Producer Clostridium saccharobutylicum NCP262 (DSM 13864).</title>
        <authorList>
            <person name="Poehlein A."/>
            <person name="Hartwich K."/>
            <person name="Krabben P."/>
            <person name="Ehrenreich A."/>
            <person name="Liebl W."/>
            <person name="Durre P."/>
            <person name="Gottschalk G."/>
            <person name="Daniel R."/>
        </authorList>
    </citation>
    <scope>NUCLEOTIDE SEQUENCE [LARGE SCALE GENOMIC DNA]</scope>
    <source>
        <strain evidence="1">DSM 13864</strain>
    </source>
</reference>
<dbReference type="HOGENOM" id="CLU_3326607_0_0_9"/>
<dbReference type="EMBL" id="CP006721">
    <property type="protein sequence ID" value="AGX42701.1"/>
    <property type="molecule type" value="Genomic_DNA"/>
</dbReference>
<dbReference type="PATRIC" id="fig|1345695.3.peg.1664"/>
<dbReference type="Proteomes" id="UP000017118">
    <property type="component" value="Chromosome"/>
</dbReference>
<evidence type="ECO:0000313" key="1">
    <source>
        <dbReference type="EMBL" id="AGX42701.1"/>
    </source>
</evidence>